<dbReference type="InterPro" id="IPR050250">
    <property type="entry name" value="Macrolide_Exporter_MacB"/>
</dbReference>
<evidence type="ECO:0000313" key="10">
    <source>
        <dbReference type="EMBL" id="KAF1724572.1"/>
    </source>
</evidence>
<keyword evidence="11" id="KW-1185">Reference proteome</keyword>
<feature type="transmembrane region" description="Helical" evidence="7">
    <location>
        <begin position="330"/>
        <end position="349"/>
    </location>
</feature>
<evidence type="ECO:0000313" key="11">
    <source>
        <dbReference type="Proteomes" id="UP000781710"/>
    </source>
</evidence>
<keyword evidence="2" id="KW-1003">Cell membrane</keyword>
<feature type="domain" description="ABC3 transporter permease C-terminal" evidence="8">
    <location>
        <begin position="287"/>
        <end position="392"/>
    </location>
</feature>
<evidence type="ECO:0008006" key="12">
    <source>
        <dbReference type="Google" id="ProtNLM"/>
    </source>
</evidence>
<dbReference type="InterPro" id="IPR003838">
    <property type="entry name" value="ABC3_permease_C"/>
</dbReference>
<dbReference type="Pfam" id="PF12704">
    <property type="entry name" value="MacB_PCD"/>
    <property type="match status" value="1"/>
</dbReference>
<protein>
    <recommendedName>
        <fullName evidence="12">FtsX-like permease family protein</fullName>
    </recommendedName>
</protein>
<keyword evidence="3 7" id="KW-0812">Transmembrane</keyword>
<evidence type="ECO:0000256" key="6">
    <source>
        <dbReference type="ARBA" id="ARBA00038076"/>
    </source>
</evidence>
<gene>
    <name evidence="10" type="ORF">CSC78_11955</name>
</gene>
<evidence type="ECO:0000256" key="7">
    <source>
        <dbReference type="SAM" id="Phobius"/>
    </source>
</evidence>
<evidence type="ECO:0000256" key="5">
    <source>
        <dbReference type="ARBA" id="ARBA00023136"/>
    </source>
</evidence>
<keyword evidence="4 7" id="KW-1133">Transmembrane helix</keyword>
<dbReference type="Pfam" id="PF02687">
    <property type="entry name" value="FtsX"/>
    <property type="match status" value="1"/>
</dbReference>
<evidence type="ECO:0000256" key="2">
    <source>
        <dbReference type="ARBA" id="ARBA00022475"/>
    </source>
</evidence>
<dbReference type="EMBL" id="PDWW01000016">
    <property type="protein sequence ID" value="KAF1724572.1"/>
    <property type="molecule type" value="Genomic_DNA"/>
</dbReference>
<comment type="caution">
    <text evidence="10">The sequence shown here is derived from an EMBL/GenBank/DDBJ whole genome shotgun (WGS) entry which is preliminary data.</text>
</comment>
<evidence type="ECO:0000259" key="9">
    <source>
        <dbReference type="Pfam" id="PF12704"/>
    </source>
</evidence>
<evidence type="ECO:0000256" key="4">
    <source>
        <dbReference type="ARBA" id="ARBA00022989"/>
    </source>
</evidence>
<comment type="similarity">
    <text evidence="6">Belongs to the ABC-4 integral membrane protein family.</text>
</comment>
<feature type="transmembrane region" description="Helical" evidence="7">
    <location>
        <begin position="361"/>
        <end position="380"/>
    </location>
</feature>
<comment type="subcellular location">
    <subcellularLocation>
        <location evidence="1">Cell membrane</location>
        <topology evidence="1">Multi-pass membrane protein</topology>
    </subcellularLocation>
</comment>
<feature type="transmembrane region" description="Helical" evidence="7">
    <location>
        <begin position="244"/>
        <end position="264"/>
    </location>
</feature>
<proteinExistence type="inferred from homology"/>
<reference evidence="10 11" key="1">
    <citation type="submission" date="2017-10" db="EMBL/GenBank/DDBJ databases">
        <title>Whole genome sequencing of members of genus Pseudoxanthomonas.</title>
        <authorList>
            <person name="Kumar S."/>
            <person name="Bansal K."/>
            <person name="Kaur A."/>
            <person name="Patil P."/>
            <person name="Sharma S."/>
            <person name="Patil P.B."/>
        </authorList>
    </citation>
    <scope>NUCLEOTIDE SEQUENCE [LARGE SCALE GENOMIC DNA]</scope>
    <source>
        <strain evidence="10 11">DSM 17109</strain>
    </source>
</reference>
<dbReference type="Proteomes" id="UP000781710">
    <property type="component" value="Unassembled WGS sequence"/>
</dbReference>
<feature type="transmembrane region" description="Helical" evidence="7">
    <location>
        <begin position="15"/>
        <end position="34"/>
    </location>
</feature>
<dbReference type="PANTHER" id="PTHR30572">
    <property type="entry name" value="MEMBRANE COMPONENT OF TRANSPORTER-RELATED"/>
    <property type="match status" value="1"/>
</dbReference>
<evidence type="ECO:0000259" key="8">
    <source>
        <dbReference type="Pfam" id="PF02687"/>
    </source>
</evidence>
<keyword evidence="5 7" id="KW-0472">Membrane</keyword>
<dbReference type="RefSeq" id="WP_162338078.1">
    <property type="nucleotide sequence ID" value="NZ_JBHSRQ010000014.1"/>
</dbReference>
<accession>A0ABQ6ZFZ6</accession>
<organism evidence="10 11">
    <name type="scientific">Pseudoxanthomonas japonensis</name>
    <dbReference type="NCBI Taxonomy" id="69284"/>
    <lineage>
        <taxon>Bacteria</taxon>
        <taxon>Pseudomonadati</taxon>
        <taxon>Pseudomonadota</taxon>
        <taxon>Gammaproteobacteria</taxon>
        <taxon>Lysobacterales</taxon>
        <taxon>Lysobacteraceae</taxon>
        <taxon>Pseudoxanthomonas</taxon>
    </lineage>
</organism>
<sequence>MPSSSFLLLGRSHAGAWWLVLQIAIGVMLCLYAGQAMLRMYEQATAADGIDAADVLVIPWMQPAQGQDPGTRAVLRTLRGVAGVRAAAAGNQSPYGTSAWSVHAWKSGDRGHRHLVSLYLADEDFMATLGMDEPHGRRFAHAEYQDYTGDQHRLHADPAPAIISAAFAETLFAHAEPLGRSLQLLPGKRLHVVGVLPRIPLPATAHRRDGTAVILPVRMTRASEAHFLIRHTGDANAVSARIRAALAAAYPDVVIAAPASLAALRAQALSGPTRHAWTSLAVCVAWWLSTLAMLGLGGHRWMLDHQQEISLRRAFGATDTQLAHRLRREYLMLAVIACAIGMAVAALLARLMPAWTLPLPSFGTCAAVVVGTVLVVQLAATCPVRLTRRIPPHLVSRSPSVRL</sequence>
<name>A0ABQ6ZFZ6_9GAMM</name>
<dbReference type="PANTHER" id="PTHR30572:SF4">
    <property type="entry name" value="ABC TRANSPORTER PERMEASE YTRF"/>
    <property type="match status" value="1"/>
</dbReference>
<dbReference type="InterPro" id="IPR025857">
    <property type="entry name" value="MacB_PCD"/>
</dbReference>
<feature type="domain" description="MacB-like periplasmic core" evidence="9">
    <location>
        <begin position="22"/>
        <end position="244"/>
    </location>
</feature>
<evidence type="ECO:0000256" key="1">
    <source>
        <dbReference type="ARBA" id="ARBA00004651"/>
    </source>
</evidence>
<feature type="transmembrane region" description="Helical" evidence="7">
    <location>
        <begin position="276"/>
        <end position="296"/>
    </location>
</feature>
<evidence type="ECO:0000256" key="3">
    <source>
        <dbReference type="ARBA" id="ARBA00022692"/>
    </source>
</evidence>